<dbReference type="KEGG" id="pna:Pnap_0718"/>
<accession>A1VK59</accession>
<dbReference type="AlphaFoldDB" id="A1VK59"/>
<dbReference type="EMBL" id="CP000529">
    <property type="protein sequence ID" value="ABM36037.1"/>
    <property type="molecule type" value="Genomic_DNA"/>
</dbReference>
<dbReference type="eggNOG" id="COG4701">
    <property type="taxonomic scope" value="Bacteria"/>
</dbReference>
<dbReference type="Proteomes" id="UP000000644">
    <property type="component" value="Chromosome"/>
</dbReference>
<keyword evidence="2" id="KW-1185">Reference proteome</keyword>
<evidence type="ECO:0000313" key="1">
    <source>
        <dbReference type="EMBL" id="ABM36037.1"/>
    </source>
</evidence>
<reference evidence="2" key="1">
    <citation type="journal article" date="2009" name="Environ. Microbiol.">
        <title>The genome of Polaromonas naphthalenivorans strain CJ2, isolated from coal tar-contaminated sediment, reveals physiological and metabolic versatility and evolution through extensive horizontal gene transfer.</title>
        <authorList>
            <person name="Yagi J.M."/>
            <person name="Sims D."/>
            <person name="Brettin T."/>
            <person name="Bruce D."/>
            <person name="Madsen E.L."/>
        </authorList>
    </citation>
    <scope>NUCLEOTIDE SEQUENCE [LARGE SCALE GENOMIC DNA]</scope>
    <source>
        <strain evidence="2">CJ2</strain>
    </source>
</reference>
<sequence>MATWTSLCACRLDPLTVNNHRRLQSTVTLHQAVGESPSLARLTQLVRESNERLKAIEALIPSGLRPAVKAGPIDGENWCLLVSGNAASAKIRQLIPLMQASLLRQGWKVASIRLKILIAKRQ</sequence>
<dbReference type="HOGENOM" id="CLU_164746_0_0_4"/>
<proteinExistence type="predicted"/>
<dbReference type="STRING" id="365044.Pnap_0718"/>
<gene>
    <name evidence="1" type="ordered locus">Pnap_0718</name>
</gene>
<protein>
    <recommendedName>
        <fullName evidence="3">DUF721 domain-containing protein</fullName>
    </recommendedName>
</protein>
<evidence type="ECO:0008006" key="3">
    <source>
        <dbReference type="Google" id="ProtNLM"/>
    </source>
</evidence>
<evidence type="ECO:0000313" key="2">
    <source>
        <dbReference type="Proteomes" id="UP000000644"/>
    </source>
</evidence>
<organism evidence="1 2">
    <name type="scientific">Polaromonas naphthalenivorans (strain CJ2)</name>
    <dbReference type="NCBI Taxonomy" id="365044"/>
    <lineage>
        <taxon>Bacteria</taxon>
        <taxon>Pseudomonadati</taxon>
        <taxon>Pseudomonadota</taxon>
        <taxon>Betaproteobacteria</taxon>
        <taxon>Burkholderiales</taxon>
        <taxon>Comamonadaceae</taxon>
        <taxon>Polaromonas</taxon>
    </lineage>
</organism>
<name>A1VK59_POLNA</name>